<dbReference type="PANTHER" id="PTHR37981">
    <property type="entry name" value="LIPASE 2"/>
    <property type="match status" value="1"/>
</dbReference>
<dbReference type="InterPro" id="IPR036514">
    <property type="entry name" value="SGNH_hydro_sf"/>
</dbReference>
<dbReference type="EMBL" id="JAKKOR010000005">
    <property type="protein sequence ID" value="MCF8588398.1"/>
    <property type="molecule type" value="Genomic_DNA"/>
</dbReference>
<dbReference type="Gene3D" id="3.40.50.1110">
    <property type="entry name" value="SGNH hydrolase"/>
    <property type="match status" value="1"/>
</dbReference>
<gene>
    <name evidence="3" type="ORF">L5G33_07955</name>
</gene>
<dbReference type="InterPro" id="IPR013830">
    <property type="entry name" value="SGNH_hydro"/>
</dbReference>
<keyword evidence="4" id="KW-1185">Reference proteome</keyword>
<organism evidence="3 4">
    <name type="scientific">Gordonia liuliyuniae</name>
    <dbReference type="NCBI Taxonomy" id="2911517"/>
    <lineage>
        <taxon>Bacteria</taxon>
        <taxon>Bacillati</taxon>
        <taxon>Actinomycetota</taxon>
        <taxon>Actinomycetes</taxon>
        <taxon>Mycobacteriales</taxon>
        <taxon>Gordoniaceae</taxon>
        <taxon>Gordonia</taxon>
    </lineage>
</organism>
<feature type="transmembrane region" description="Helical" evidence="1">
    <location>
        <begin position="154"/>
        <end position="177"/>
    </location>
</feature>
<dbReference type="PANTHER" id="PTHR37981:SF1">
    <property type="entry name" value="SGNH HYDROLASE-TYPE ESTERASE DOMAIN-CONTAINING PROTEIN"/>
    <property type="match status" value="1"/>
</dbReference>
<evidence type="ECO:0000259" key="2">
    <source>
        <dbReference type="Pfam" id="PF13472"/>
    </source>
</evidence>
<dbReference type="Pfam" id="PF13472">
    <property type="entry name" value="Lipase_GDSL_2"/>
    <property type="match status" value="1"/>
</dbReference>
<name>A0ABS9IS70_9ACTN</name>
<proteinExistence type="predicted"/>
<keyword evidence="1" id="KW-1133">Transmembrane helix</keyword>
<dbReference type="SUPFAM" id="SSF52266">
    <property type="entry name" value="SGNH hydrolase"/>
    <property type="match status" value="1"/>
</dbReference>
<keyword evidence="1" id="KW-0812">Transmembrane</keyword>
<feature type="domain" description="SGNH hydrolase-type esterase" evidence="2">
    <location>
        <begin position="216"/>
        <end position="442"/>
    </location>
</feature>
<feature type="transmembrane region" description="Helical" evidence="1">
    <location>
        <begin position="123"/>
        <end position="142"/>
    </location>
</feature>
<evidence type="ECO:0000313" key="4">
    <source>
        <dbReference type="Proteomes" id="UP001200110"/>
    </source>
</evidence>
<accession>A0ABS9IS70</accession>
<dbReference type="Proteomes" id="UP001200110">
    <property type="component" value="Unassembled WGS sequence"/>
</dbReference>
<comment type="caution">
    <text evidence="3">The sequence shown here is derived from an EMBL/GenBank/DDBJ whole genome shotgun (WGS) entry which is preliminary data.</text>
</comment>
<protein>
    <submittedName>
        <fullName evidence="3">GDSL-type esterase/lipase family protein</fullName>
    </submittedName>
</protein>
<sequence length="460" mass="47807">MAKRLLDVAVIVVATAIAIAVALWVTPMQTVEAVGQTVRVGATQPSLSWSGLSWSGPGEVDLFGQELPSTIEFSGPIRPRLELTDLQLTEQLTDLAGPDSDESARSAAQQELTDALVSGWRNYLILQVLIVAAVTVLLLGAIAGWQRRSLKPSIAFVVVGALFAVAVNVGAFVSTAFSTTDQLRGIDSLASLVGAAPPAVAAPRETPTGVAGKVVVIGDSTAAGIGNPALAAPTREDSACERTSGSFAVALDRSTGWEVANLACSSATIREGLLGDQERGGDEVPPQLPRALADAPGALIISVGANDVRWSQMIGLCATLPDCGGAATDAYFRQQLSVFTRDYLVLLTQLRSLPNPPTVVINQYYDPLSDDTACVRDLGITEEKEKVLRGWLQSLNTVLAEGARASSFQTALPSFAGHGVCSTAPFVQSIDGAAPLHPTTAGGLAIALADQAALLESGFR</sequence>
<keyword evidence="1" id="KW-0472">Membrane</keyword>
<dbReference type="InterPro" id="IPR037460">
    <property type="entry name" value="SEST-like"/>
</dbReference>
<evidence type="ECO:0000313" key="3">
    <source>
        <dbReference type="EMBL" id="MCF8588398.1"/>
    </source>
</evidence>
<dbReference type="RefSeq" id="WP_236997609.1">
    <property type="nucleotide sequence ID" value="NZ_JAKKOR010000005.1"/>
</dbReference>
<reference evidence="3 4" key="1">
    <citation type="submission" date="2022-01" db="EMBL/GenBank/DDBJ databases">
        <authorList>
            <person name="Huang Y."/>
        </authorList>
    </citation>
    <scope>NUCLEOTIDE SEQUENCE [LARGE SCALE GENOMIC DNA]</scope>
    <source>
        <strain evidence="3 4">HY366</strain>
    </source>
</reference>
<evidence type="ECO:0000256" key="1">
    <source>
        <dbReference type="SAM" id="Phobius"/>
    </source>
</evidence>
<feature type="transmembrane region" description="Helical" evidence="1">
    <location>
        <begin position="5"/>
        <end position="25"/>
    </location>
</feature>